<keyword evidence="6" id="KW-0805">Transcription regulation</keyword>
<feature type="domain" description="THAP-type" evidence="13">
    <location>
        <begin position="1"/>
        <end position="117"/>
    </location>
</feature>
<feature type="non-terminal residue" evidence="14">
    <location>
        <position position="1"/>
    </location>
</feature>
<keyword evidence="8 12" id="KW-0238">DNA-binding</keyword>
<evidence type="ECO:0000256" key="12">
    <source>
        <dbReference type="PROSITE-ProRule" id="PRU00309"/>
    </source>
</evidence>
<evidence type="ECO:0000256" key="1">
    <source>
        <dbReference type="ARBA" id="ARBA00004642"/>
    </source>
</evidence>
<comment type="similarity">
    <text evidence="2">Belongs to the THAP1 family.</text>
</comment>
<proteinExistence type="inferred from homology"/>
<evidence type="ECO:0000313" key="15">
    <source>
        <dbReference type="Proteomes" id="UP000595437"/>
    </source>
</evidence>
<dbReference type="GO" id="GO:0043565">
    <property type="term" value="F:sequence-specific DNA binding"/>
    <property type="evidence" value="ECO:0007669"/>
    <property type="project" value="InterPro"/>
</dbReference>
<evidence type="ECO:0000256" key="9">
    <source>
        <dbReference type="ARBA" id="ARBA00023163"/>
    </source>
</evidence>
<organism evidence="14 15">
    <name type="scientific">Caligus rogercresseyi</name>
    <name type="common">Sea louse</name>
    <dbReference type="NCBI Taxonomy" id="217165"/>
    <lineage>
        <taxon>Eukaryota</taxon>
        <taxon>Metazoa</taxon>
        <taxon>Ecdysozoa</taxon>
        <taxon>Arthropoda</taxon>
        <taxon>Crustacea</taxon>
        <taxon>Multicrustacea</taxon>
        <taxon>Hexanauplia</taxon>
        <taxon>Copepoda</taxon>
        <taxon>Siphonostomatoida</taxon>
        <taxon>Caligidae</taxon>
        <taxon>Caligus</taxon>
    </lineage>
</organism>
<dbReference type="EMBL" id="CP045902">
    <property type="protein sequence ID" value="QQP38223.1"/>
    <property type="molecule type" value="Genomic_DNA"/>
</dbReference>
<dbReference type="Pfam" id="PF05485">
    <property type="entry name" value="THAP"/>
    <property type="match status" value="1"/>
</dbReference>
<accession>A0A7T8GUU2</accession>
<evidence type="ECO:0000256" key="7">
    <source>
        <dbReference type="ARBA" id="ARBA00023054"/>
    </source>
</evidence>
<evidence type="ECO:0000256" key="5">
    <source>
        <dbReference type="ARBA" id="ARBA00022833"/>
    </source>
</evidence>
<dbReference type="InterPro" id="IPR026516">
    <property type="entry name" value="THAP1/10"/>
</dbReference>
<dbReference type="PROSITE" id="PS50950">
    <property type="entry name" value="ZF_THAP"/>
    <property type="match status" value="1"/>
</dbReference>
<keyword evidence="15" id="KW-1185">Reference proteome</keyword>
<keyword evidence="4 12" id="KW-0863">Zinc-finger</keyword>
<keyword evidence="3" id="KW-0479">Metal-binding</keyword>
<keyword evidence="10" id="KW-0539">Nucleus</keyword>
<dbReference type="GO" id="GO:0005654">
    <property type="term" value="C:nucleoplasm"/>
    <property type="evidence" value="ECO:0007669"/>
    <property type="project" value="UniProtKB-SubCell"/>
</dbReference>
<dbReference type="Proteomes" id="UP000595437">
    <property type="component" value="Chromosome 13"/>
</dbReference>
<evidence type="ECO:0000256" key="6">
    <source>
        <dbReference type="ARBA" id="ARBA00023015"/>
    </source>
</evidence>
<dbReference type="AlphaFoldDB" id="A0A7T8GUU2"/>
<evidence type="ECO:0000256" key="10">
    <source>
        <dbReference type="ARBA" id="ARBA00023242"/>
    </source>
</evidence>
<dbReference type="OrthoDB" id="6381099at2759"/>
<keyword evidence="5" id="KW-0862">Zinc</keyword>
<sequence>GYNGTSTNPNISFYSFPGFKSPPNQDLQLKWERALPRVIVKKTQDNVGTITKYSRICSLHFTENYFITKSVNLKPSVTYPLGKDLDRRYDTTKLYITKTNNLLFYRRLKANAVPSVWPNLPNYISSPPAPPRSAPASTSEKRRQLEYDCHLVMAADMFTEEKVKSAEELYEKLLNDPLPSGFLLLKTPKLSLIKLETSEDKGLQIKLSLEIDDNLTFRMFKDHHIIDNSEVSHCLSNKLLDRIEFVSAAINIAAYLGSKENLHKSIMILLRKLLEVPDLDPVQSMKLSFIWEQIKLLFKNNKSVKYSPSLLSLCLLWQNVSTALYEQIYSSNVLTIPTIKYLRALSTTLSVEARIKDLNSRERHVTLIIDEVYSAQRVEFDVVALIPVAKISAEFIYSQYNPLMKTLHQIGLIVVAISVDNHPANRSFFSKLLCGGKFLCGGKLLYLILTITQRKFTSSLILLGSKSSLCPNFAHIKDVYYKESTFQVINPTSIEKTNVKLADAVFHESTIGALKFYSREKPEFVSTAEFLEFVRTMWNILNVKTPMIGLRKRDELRKPVARDNQLGISFLKEFADFLTVWESSGEIGLTTETFLATKHTCLAVIDLAEYLLDEMKEDFSYLYLQCFKIITTDWIPSDLETIASLDESNALYQWFPTEFGSWTPNGFRALSVDPASILSKTRISISMRDICEAFVDPQVVHWTTVGNQDSILCFGIQSARVPPEGARVPLVVRVPPSFLAVEDSSFHTSVRLVAETEEEKVNLGKFINIMSRGGLSTPTDLLFLTCLYSIPFSISSSVIRTKRIDSWSLPTQELLLLRPFVQSFRKVQKLPLRL</sequence>
<dbReference type="GO" id="GO:0008270">
    <property type="term" value="F:zinc ion binding"/>
    <property type="evidence" value="ECO:0007669"/>
    <property type="project" value="UniProtKB-KW"/>
</dbReference>
<evidence type="ECO:0000256" key="2">
    <source>
        <dbReference type="ARBA" id="ARBA00006177"/>
    </source>
</evidence>
<dbReference type="InterPro" id="IPR006612">
    <property type="entry name" value="THAP_Znf"/>
</dbReference>
<keyword evidence="11" id="KW-0131">Cell cycle</keyword>
<name>A0A7T8GUU2_CALRO</name>
<gene>
    <name evidence="14" type="ORF">FKW44_018738</name>
</gene>
<evidence type="ECO:0000256" key="11">
    <source>
        <dbReference type="ARBA" id="ARBA00023306"/>
    </source>
</evidence>
<keyword evidence="7" id="KW-0175">Coiled coil</keyword>
<dbReference type="PANTHER" id="PTHR46600">
    <property type="entry name" value="THAP DOMAIN-CONTAINING"/>
    <property type="match status" value="1"/>
</dbReference>
<dbReference type="SUPFAM" id="SSF57716">
    <property type="entry name" value="Glucocorticoid receptor-like (DNA-binding domain)"/>
    <property type="match status" value="1"/>
</dbReference>
<comment type="subcellular location">
    <subcellularLocation>
        <location evidence="1">Nucleus</location>
        <location evidence="1">Nucleoplasm</location>
    </subcellularLocation>
</comment>
<evidence type="ECO:0000313" key="14">
    <source>
        <dbReference type="EMBL" id="QQP38223.1"/>
    </source>
</evidence>
<evidence type="ECO:0000256" key="3">
    <source>
        <dbReference type="ARBA" id="ARBA00022723"/>
    </source>
</evidence>
<keyword evidence="9" id="KW-0804">Transcription</keyword>
<evidence type="ECO:0000256" key="4">
    <source>
        <dbReference type="ARBA" id="ARBA00022771"/>
    </source>
</evidence>
<evidence type="ECO:0000259" key="13">
    <source>
        <dbReference type="PROSITE" id="PS50950"/>
    </source>
</evidence>
<protein>
    <submittedName>
        <fullName evidence="14">LOC101234561</fullName>
    </submittedName>
</protein>
<evidence type="ECO:0000256" key="8">
    <source>
        <dbReference type="ARBA" id="ARBA00023125"/>
    </source>
</evidence>
<reference evidence="15" key="1">
    <citation type="submission" date="2021-01" db="EMBL/GenBank/DDBJ databases">
        <title>Caligus Genome Assembly.</title>
        <authorList>
            <person name="Gallardo-Escarate C."/>
        </authorList>
    </citation>
    <scope>NUCLEOTIDE SEQUENCE [LARGE SCALE GENOMIC DNA]</scope>
</reference>
<dbReference type="PANTHER" id="PTHR46600:SF1">
    <property type="entry name" value="THAP DOMAIN-CONTAINING PROTEIN 1"/>
    <property type="match status" value="1"/>
</dbReference>